<protein>
    <submittedName>
        <fullName evidence="1">Uncharacterized protein conserved in bacteria</fullName>
    </submittedName>
</protein>
<accession>A0A1V2BQ49</accession>
<dbReference type="Proteomes" id="UP000339249">
    <property type="component" value="Unassembled WGS sequence"/>
</dbReference>
<name>A0A1V2BQ49_RAOTE</name>
<dbReference type="InterPro" id="IPR009241">
    <property type="entry name" value="HigB-like"/>
</dbReference>
<dbReference type="EMBL" id="CABDVU010000001">
    <property type="protein sequence ID" value="VTN10111.1"/>
    <property type="molecule type" value="Genomic_DNA"/>
</dbReference>
<dbReference type="Pfam" id="PF05973">
    <property type="entry name" value="Gp49"/>
    <property type="match status" value="1"/>
</dbReference>
<evidence type="ECO:0000313" key="1">
    <source>
        <dbReference type="EMBL" id="VTN10111.1"/>
    </source>
</evidence>
<evidence type="ECO:0000313" key="2">
    <source>
        <dbReference type="Proteomes" id="UP000339249"/>
    </source>
</evidence>
<dbReference type="RefSeq" id="WP_076945587.1">
    <property type="nucleotide sequence ID" value="NZ_JAKCNR010000025.1"/>
</dbReference>
<sequence length="117" mass="13414">MWIIKTTDRFDGWFSALCATDRACVLALLLVLRERGPGLSRPYADTLKGSCYGNMKELRVQSRGDPIRVFFAFDPFRTGILLCAGHKVGNEKRFYEQTIPIADREFTDYLNTLDDKE</sequence>
<dbReference type="AlphaFoldDB" id="A0A1V2BQ49"/>
<reference evidence="1 2" key="1">
    <citation type="submission" date="2019-04" db="EMBL/GenBank/DDBJ databases">
        <authorList>
            <consortium name="Pathogen Informatics"/>
        </authorList>
    </citation>
    <scope>NUCLEOTIDE SEQUENCE [LARGE SCALE GENOMIC DNA]</scope>
    <source>
        <strain evidence="1 2">NCTC9185</strain>
    </source>
</reference>
<proteinExistence type="predicted"/>
<organism evidence="1 2">
    <name type="scientific">Raoultella terrigena</name>
    <name type="common">Klebsiella terrigena</name>
    <dbReference type="NCBI Taxonomy" id="577"/>
    <lineage>
        <taxon>Bacteria</taxon>
        <taxon>Pseudomonadati</taxon>
        <taxon>Pseudomonadota</taxon>
        <taxon>Gammaproteobacteria</taxon>
        <taxon>Enterobacterales</taxon>
        <taxon>Enterobacteriaceae</taxon>
        <taxon>Klebsiella/Raoultella group</taxon>
        <taxon>Raoultella</taxon>
    </lineage>
</organism>
<gene>
    <name evidence="1" type="ORF">NCTC9185_02024</name>
</gene>